<evidence type="ECO:0000256" key="1">
    <source>
        <dbReference type="SAM" id="Phobius"/>
    </source>
</evidence>
<evidence type="ECO:0000313" key="3">
    <source>
        <dbReference type="Proteomes" id="UP000093309"/>
    </source>
</evidence>
<keyword evidence="3" id="KW-1185">Reference proteome</keyword>
<dbReference type="RefSeq" id="WP_065855874.1">
    <property type="nucleotide sequence ID" value="NZ_LYPC01000027.1"/>
</dbReference>
<dbReference type="Proteomes" id="UP000093309">
    <property type="component" value="Unassembled WGS sequence"/>
</dbReference>
<keyword evidence="1" id="KW-0812">Transmembrane</keyword>
<sequence>MGKLKGSRKKEKFIGTIAGVTAIAAPLMMVPGPHSYALINKDVEAIDAIQTIVLPLHGKKYIDLNLLYQTWGLEVNSTDTNATGLFTYQGNGIYEITANSIGSATFTVIGHNEGENGGDVEVDNFKVIVVENNDDPDNYKFDVYNINKLLNQSIYSKEQVTDLLKNISPISVNNSDPFSYKNGNIPPYQIYPSSSYISGKLGVPLDINEIRDEIYNYFDDYDGYIPEGSEQSPSDLIGLVSVESNADFSVSVQKEGNRIINYTITPLHDGDVNLDVVVTDHHGGFTKGHIPIHIDRVFNSTSVLAKHFLSPELNNPVLYLSNDAGINLSEIFYNPDNVSKVYKLSVEYASGDTTEQTDLSIGNNFFTWQSLSYLQYGITKITKILAYDNSNSEVPSATLNVDIERTDKDPFPTVLNLYQSIQDVGTSSYILDYQSAKGFNDSSITINNSDLQNMAYSRVTAAVYQNHYLKFDAGYGAVDWTTSMKVYAHDSNPAHLYLDDFNFNLVSTSQTKRFDAKPAIQFSQLYPINNYDYWNNFSSHISEYVTLNTPTKINIGFASGTMTATYQDDASEGTGEIVKIDPYNGTSVFYIPFKK</sequence>
<protein>
    <submittedName>
        <fullName evidence="2">Uncharacterized protein</fullName>
    </submittedName>
</protein>
<dbReference type="AlphaFoldDB" id="A0A1C0ZV94"/>
<dbReference type="STRING" id="512399.A8709_29510"/>
<gene>
    <name evidence="2" type="ORF">A8709_29510</name>
</gene>
<keyword evidence="1" id="KW-1133">Transmembrane helix</keyword>
<proteinExistence type="predicted"/>
<keyword evidence="1" id="KW-0472">Membrane</keyword>
<accession>A0A1C0ZV94</accession>
<dbReference type="EMBL" id="LYPC01000027">
    <property type="protein sequence ID" value="OCT11997.1"/>
    <property type="molecule type" value="Genomic_DNA"/>
</dbReference>
<organism evidence="2 3">
    <name type="scientific">Paenibacillus pectinilyticus</name>
    <dbReference type="NCBI Taxonomy" id="512399"/>
    <lineage>
        <taxon>Bacteria</taxon>
        <taxon>Bacillati</taxon>
        <taxon>Bacillota</taxon>
        <taxon>Bacilli</taxon>
        <taxon>Bacillales</taxon>
        <taxon>Paenibacillaceae</taxon>
        <taxon>Paenibacillus</taxon>
    </lineage>
</organism>
<evidence type="ECO:0000313" key="2">
    <source>
        <dbReference type="EMBL" id="OCT11997.1"/>
    </source>
</evidence>
<dbReference type="OrthoDB" id="2497067at2"/>
<name>A0A1C0ZV94_9BACL</name>
<reference evidence="3" key="1">
    <citation type="submission" date="2016-05" db="EMBL/GenBank/DDBJ databases">
        <title>Paenibacillus oryzae. sp. nov., isolated from the rice root.</title>
        <authorList>
            <person name="Zhang J."/>
            <person name="Zhang X."/>
        </authorList>
    </citation>
    <scope>NUCLEOTIDE SEQUENCE [LARGE SCALE GENOMIC DNA]</scope>
    <source>
        <strain evidence="3">KCTC13222</strain>
    </source>
</reference>
<feature type="transmembrane region" description="Helical" evidence="1">
    <location>
        <begin position="12"/>
        <end position="30"/>
    </location>
</feature>
<comment type="caution">
    <text evidence="2">The sequence shown here is derived from an EMBL/GenBank/DDBJ whole genome shotgun (WGS) entry which is preliminary data.</text>
</comment>